<dbReference type="GeneID" id="30511781"/>
<protein>
    <submittedName>
        <fullName evidence="1">Uncharacterized protein</fullName>
    </submittedName>
</protein>
<geneLocation type="plastid" evidence="1"/>
<sequence length="58" mass="6832">MKFDFEVNNNDHNYDLEELTSINDENIEIPIGWSSICFNETINYYTDCHAKTTNLDLN</sequence>
<dbReference type="AlphaFoldDB" id="A0A1I9KQU0"/>
<reference evidence="1" key="1">
    <citation type="submission" date="2015-07" db="EMBL/GenBank/DDBJ databases">
        <title>Molecular Investigation of Pacific North American Membranoptera.</title>
        <authorList>
            <person name="Hughey J.R."/>
            <person name="Hommersand M.H."/>
            <person name="Miller K.A."/>
            <person name="Fuller T."/>
            <person name="Lin S.-M."/>
            <person name="Gabrielson P.W."/>
        </authorList>
    </citation>
    <scope>NUCLEOTIDE SEQUENCE</scope>
</reference>
<dbReference type="RefSeq" id="YP_009326730.1">
    <property type="nucleotide sequence ID" value="NC_032041.1"/>
</dbReference>
<keyword evidence="1" id="KW-0934">Plastid</keyword>
<gene>
    <name evidence="1" type="primary">orf58</name>
</gene>
<accession>A0A1I9KQU0</accession>
<organism evidence="1">
    <name type="scientific">Membranoptera platyphylla</name>
    <dbReference type="NCBI Taxonomy" id="1204437"/>
    <lineage>
        <taxon>Eukaryota</taxon>
        <taxon>Rhodophyta</taxon>
        <taxon>Florideophyceae</taxon>
        <taxon>Rhodymeniophycidae</taxon>
        <taxon>Ceramiales</taxon>
        <taxon>Delesseriaceae</taxon>
        <taxon>Membranoptera</taxon>
    </lineage>
</organism>
<evidence type="ECO:0000313" key="1">
    <source>
        <dbReference type="EMBL" id="AMJ16987.1"/>
    </source>
</evidence>
<dbReference type="EMBL" id="KT266849">
    <property type="protein sequence ID" value="AMJ16987.1"/>
    <property type="molecule type" value="Genomic_DNA"/>
</dbReference>
<proteinExistence type="predicted"/>
<name>A0A1I9KQU0_9FLOR</name>